<accession>A0A4S4LV54</accession>
<dbReference type="AlphaFoldDB" id="A0A4S4LV54"/>
<proteinExistence type="predicted"/>
<keyword evidence="3" id="KW-1185">Reference proteome</keyword>
<comment type="caution">
    <text evidence="2">The sequence shown here is derived from an EMBL/GenBank/DDBJ whole genome shotgun (WGS) entry which is preliminary data.</text>
</comment>
<sequence length="126" mass="13007">MVSAYAYPPCVVDTSGQQVMPKIKECEKKSKEERGRDERPLGACQPINTASSSFVDSSATHQPTSPSQMCNAQVEHAGHSMPSSGPGIGQRLSGASRSGSRARARNPASAGSATAAVPARPVALLA</sequence>
<feature type="region of interest" description="Disordered" evidence="1">
    <location>
        <begin position="26"/>
        <end position="126"/>
    </location>
</feature>
<dbReference type="Proteomes" id="UP000310158">
    <property type="component" value="Unassembled WGS sequence"/>
</dbReference>
<feature type="compositionally biased region" description="Low complexity" evidence="1">
    <location>
        <begin position="93"/>
        <end position="126"/>
    </location>
</feature>
<name>A0A4S4LV54_9AGAM</name>
<feature type="compositionally biased region" description="Basic and acidic residues" evidence="1">
    <location>
        <begin position="26"/>
        <end position="40"/>
    </location>
</feature>
<gene>
    <name evidence="2" type="ORF">EW146_g4591</name>
</gene>
<evidence type="ECO:0000313" key="3">
    <source>
        <dbReference type="Proteomes" id="UP000310158"/>
    </source>
</evidence>
<feature type="compositionally biased region" description="Polar residues" evidence="1">
    <location>
        <begin position="46"/>
        <end position="71"/>
    </location>
</feature>
<reference evidence="2 3" key="1">
    <citation type="submission" date="2019-02" db="EMBL/GenBank/DDBJ databases">
        <title>Genome sequencing of the rare red list fungi Bondarzewia mesenterica.</title>
        <authorList>
            <person name="Buettner E."/>
            <person name="Kellner H."/>
        </authorList>
    </citation>
    <scope>NUCLEOTIDE SEQUENCE [LARGE SCALE GENOMIC DNA]</scope>
    <source>
        <strain evidence="2 3">DSM 108281</strain>
    </source>
</reference>
<evidence type="ECO:0000256" key="1">
    <source>
        <dbReference type="SAM" id="MobiDB-lite"/>
    </source>
</evidence>
<protein>
    <submittedName>
        <fullName evidence="2">Uncharacterized protein</fullName>
    </submittedName>
</protein>
<organism evidence="2 3">
    <name type="scientific">Bondarzewia mesenterica</name>
    <dbReference type="NCBI Taxonomy" id="1095465"/>
    <lineage>
        <taxon>Eukaryota</taxon>
        <taxon>Fungi</taxon>
        <taxon>Dikarya</taxon>
        <taxon>Basidiomycota</taxon>
        <taxon>Agaricomycotina</taxon>
        <taxon>Agaricomycetes</taxon>
        <taxon>Russulales</taxon>
        <taxon>Bondarzewiaceae</taxon>
        <taxon>Bondarzewia</taxon>
    </lineage>
</organism>
<evidence type="ECO:0000313" key="2">
    <source>
        <dbReference type="EMBL" id="THH15967.1"/>
    </source>
</evidence>
<dbReference type="EMBL" id="SGPL01000181">
    <property type="protein sequence ID" value="THH15967.1"/>
    <property type="molecule type" value="Genomic_DNA"/>
</dbReference>